<organism evidence="3 4">
    <name type="scientific">Naumannella cuiyingiana</name>
    <dbReference type="NCBI Taxonomy" id="1347891"/>
    <lineage>
        <taxon>Bacteria</taxon>
        <taxon>Bacillati</taxon>
        <taxon>Actinomycetota</taxon>
        <taxon>Actinomycetes</taxon>
        <taxon>Propionibacteriales</taxon>
        <taxon>Propionibacteriaceae</taxon>
        <taxon>Naumannella</taxon>
    </lineage>
</organism>
<keyword evidence="2" id="KW-0812">Transmembrane</keyword>
<evidence type="ECO:0000256" key="1">
    <source>
        <dbReference type="SAM" id="MobiDB-lite"/>
    </source>
</evidence>
<feature type="transmembrane region" description="Helical" evidence="2">
    <location>
        <begin position="138"/>
        <end position="161"/>
    </location>
</feature>
<dbReference type="AlphaFoldDB" id="A0A7Z0D7B1"/>
<evidence type="ECO:0000313" key="4">
    <source>
        <dbReference type="Proteomes" id="UP000527616"/>
    </source>
</evidence>
<protein>
    <submittedName>
        <fullName evidence="3">Uncharacterized protein</fullName>
    </submittedName>
</protein>
<evidence type="ECO:0000256" key="2">
    <source>
        <dbReference type="SAM" id="Phobius"/>
    </source>
</evidence>
<keyword evidence="2" id="KW-0472">Membrane</keyword>
<accession>A0A7Z0D7B1</accession>
<evidence type="ECO:0000313" key="3">
    <source>
        <dbReference type="EMBL" id="NYI70223.1"/>
    </source>
</evidence>
<feature type="region of interest" description="Disordered" evidence="1">
    <location>
        <begin position="1"/>
        <end position="36"/>
    </location>
</feature>
<gene>
    <name evidence="3" type="ORF">GGQ54_000783</name>
</gene>
<dbReference type="Proteomes" id="UP000527616">
    <property type="component" value="Unassembled WGS sequence"/>
</dbReference>
<sequence>MSSEPSGIVGPDGNLPPQPAAAQPGVPPAYPAPNVPDRGLGTGALIRLHLQPGPHNYRPAWTVDGVTQLSEWGTQLIPVSPGRHVVAAGYAVASNGPAQLPVQLAPGQAVDVYYRPGLWGTSRIGFAPHRGTGGLTCLIAVLVPLLVLAVLFFGLAMVAMIN</sequence>
<name>A0A7Z0D7B1_9ACTN</name>
<dbReference type="RefSeq" id="WP_179444204.1">
    <property type="nucleotide sequence ID" value="NZ_JACBZS010000001.1"/>
</dbReference>
<keyword evidence="4" id="KW-1185">Reference proteome</keyword>
<comment type="caution">
    <text evidence="3">The sequence shown here is derived from an EMBL/GenBank/DDBJ whole genome shotgun (WGS) entry which is preliminary data.</text>
</comment>
<proteinExistence type="predicted"/>
<reference evidence="3 4" key="1">
    <citation type="submission" date="2020-07" db="EMBL/GenBank/DDBJ databases">
        <title>Sequencing the genomes of 1000 actinobacteria strains.</title>
        <authorList>
            <person name="Klenk H.-P."/>
        </authorList>
    </citation>
    <scope>NUCLEOTIDE SEQUENCE [LARGE SCALE GENOMIC DNA]</scope>
    <source>
        <strain evidence="3 4">DSM 103164</strain>
    </source>
</reference>
<keyword evidence="2" id="KW-1133">Transmembrane helix</keyword>
<feature type="compositionally biased region" description="Pro residues" evidence="1">
    <location>
        <begin position="14"/>
        <end position="34"/>
    </location>
</feature>
<dbReference type="EMBL" id="JACBZS010000001">
    <property type="protein sequence ID" value="NYI70223.1"/>
    <property type="molecule type" value="Genomic_DNA"/>
</dbReference>